<dbReference type="InterPro" id="IPR013762">
    <property type="entry name" value="Integrase-like_cat_sf"/>
</dbReference>
<protein>
    <submittedName>
        <fullName evidence="8">Integrase</fullName>
    </submittedName>
</protein>
<organism evidence="8 9">
    <name type="scientific">Prochlorothrix hollandica PCC 9006 = CALU 1027</name>
    <dbReference type="NCBI Taxonomy" id="317619"/>
    <lineage>
        <taxon>Bacteria</taxon>
        <taxon>Bacillati</taxon>
        <taxon>Cyanobacteriota</taxon>
        <taxon>Cyanophyceae</taxon>
        <taxon>Prochlorotrichales</taxon>
        <taxon>Prochlorotrichaceae</taxon>
        <taxon>Prochlorothrix</taxon>
    </lineage>
</organism>
<comment type="caution">
    <text evidence="8">The sequence shown here is derived from an EMBL/GenBank/DDBJ whole genome shotgun (WGS) entry which is preliminary data.</text>
</comment>
<dbReference type="PROSITE" id="PS51900">
    <property type="entry name" value="CB"/>
    <property type="match status" value="1"/>
</dbReference>
<evidence type="ECO:0000256" key="4">
    <source>
        <dbReference type="ARBA" id="ARBA00023172"/>
    </source>
</evidence>
<feature type="domain" description="Tyr recombinase" evidence="6">
    <location>
        <begin position="107"/>
        <end position="323"/>
    </location>
</feature>
<evidence type="ECO:0000313" key="9">
    <source>
        <dbReference type="Proteomes" id="UP000034681"/>
    </source>
</evidence>
<dbReference type="InterPro" id="IPR050090">
    <property type="entry name" value="Tyrosine_recombinase_XerCD"/>
</dbReference>
<gene>
    <name evidence="8" type="ORF">PROH_15795</name>
</gene>
<keyword evidence="3 5" id="KW-0238">DNA-binding</keyword>
<dbReference type="NCBIfam" id="TIGR02249">
    <property type="entry name" value="integrase_gron"/>
    <property type="match status" value="1"/>
</dbReference>
<keyword evidence="9" id="KW-1185">Reference proteome</keyword>
<dbReference type="Gene3D" id="1.10.150.130">
    <property type="match status" value="1"/>
</dbReference>
<dbReference type="RefSeq" id="WP_016923425.1">
    <property type="nucleotide sequence ID" value="NZ_KB235937.1"/>
</dbReference>
<dbReference type="Proteomes" id="UP000034681">
    <property type="component" value="Unassembled WGS sequence"/>
</dbReference>
<evidence type="ECO:0000256" key="2">
    <source>
        <dbReference type="ARBA" id="ARBA00022908"/>
    </source>
</evidence>
<dbReference type="Gene3D" id="1.10.443.10">
    <property type="entry name" value="Intergrase catalytic core"/>
    <property type="match status" value="1"/>
</dbReference>
<dbReference type="eggNOG" id="COG4974">
    <property type="taxonomic scope" value="Bacteria"/>
</dbReference>
<dbReference type="InterPro" id="IPR011010">
    <property type="entry name" value="DNA_brk_join_enz"/>
</dbReference>
<dbReference type="InterPro" id="IPR010998">
    <property type="entry name" value="Integrase_recombinase_N"/>
</dbReference>
<evidence type="ECO:0000256" key="5">
    <source>
        <dbReference type="PROSITE-ProRule" id="PRU01248"/>
    </source>
</evidence>
<comment type="similarity">
    <text evidence="1">Belongs to the 'phage' integrase family.</text>
</comment>
<reference evidence="8" key="1">
    <citation type="submission" date="2012-04" db="EMBL/GenBank/DDBJ databases">
        <authorList>
            <person name="Borisov I.G."/>
            <person name="Ivanikova N.V."/>
            <person name="Pinevich A.V."/>
        </authorList>
    </citation>
    <scope>NUCLEOTIDE SEQUENCE</scope>
    <source>
        <strain evidence="8">CALU 1027</strain>
    </source>
</reference>
<dbReference type="EMBL" id="AJTX02000006">
    <property type="protein sequence ID" value="KKI99210.1"/>
    <property type="molecule type" value="Genomic_DNA"/>
</dbReference>
<dbReference type="GO" id="GO:0015074">
    <property type="term" value="P:DNA integration"/>
    <property type="evidence" value="ECO:0007669"/>
    <property type="project" value="UniProtKB-KW"/>
</dbReference>
<keyword evidence="2" id="KW-0229">DNA integration</keyword>
<evidence type="ECO:0000256" key="3">
    <source>
        <dbReference type="ARBA" id="ARBA00023125"/>
    </source>
</evidence>
<dbReference type="STRING" id="317619.GCA_000332315_02330"/>
<proteinExistence type="inferred from homology"/>
<sequence length="324" mass="37277">MMAATPPQQKFLDQLRDILRAKHYSDSTEESYVAWVRRFILFHHKKHPQEMGEKEVEEFLTHLAVVEQISASTQNQALCALMFTYRYLVKQPLSETIKAVRAKRPQHLPVVLTVSEARSLLNHMTGTPFLVAQMLYGSGLRLMEGLRLRVKDVDFKQQQIIVRDAKGQQDRVTILPSSVVEPLRSHLIDVKYQHEKDLRDGYGQVYLPSALERKYRKADRDWSWQYVFPARCRSTDPRSELGRRHHLDATVIQKALKRAVKAAAIQKNVSCHTLRHSFATHLLQNGYDIPTVQALLGHKDVKTTMIYTHVLNRGGLGVRSPIDL</sequence>
<dbReference type="InterPro" id="IPR044068">
    <property type="entry name" value="CB"/>
</dbReference>
<dbReference type="PROSITE" id="PS51898">
    <property type="entry name" value="TYR_RECOMBINASE"/>
    <property type="match status" value="1"/>
</dbReference>
<evidence type="ECO:0000259" key="7">
    <source>
        <dbReference type="PROSITE" id="PS51900"/>
    </source>
</evidence>
<name>A0A0M2PRP6_PROHO</name>
<dbReference type="InterPro" id="IPR002104">
    <property type="entry name" value="Integrase_catalytic"/>
</dbReference>
<dbReference type="PANTHER" id="PTHR30349:SF64">
    <property type="entry name" value="PROPHAGE INTEGRASE INTD-RELATED"/>
    <property type="match status" value="1"/>
</dbReference>
<dbReference type="PANTHER" id="PTHR30349">
    <property type="entry name" value="PHAGE INTEGRASE-RELATED"/>
    <property type="match status" value="1"/>
</dbReference>
<dbReference type="Pfam" id="PF13495">
    <property type="entry name" value="Phage_int_SAM_4"/>
    <property type="match status" value="1"/>
</dbReference>
<dbReference type="GO" id="GO:0003677">
    <property type="term" value="F:DNA binding"/>
    <property type="evidence" value="ECO:0007669"/>
    <property type="project" value="UniProtKB-UniRule"/>
</dbReference>
<evidence type="ECO:0000259" key="6">
    <source>
        <dbReference type="PROSITE" id="PS51898"/>
    </source>
</evidence>
<dbReference type="GO" id="GO:0006310">
    <property type="term" value="P:DNA recombination"/>
    <property type="evidence" value="ECO:0007669"/>
    <property type="project" value="UniProtKB-KW"/>
</dbReference>
<accession>A0A0M2PRP6</accession>
<dbReference type="Pfam" id="PF00589">
    <property type="entry name" value="Phage_integrase"/>
    <property type="match status" value="1"/>
</dbReference>
<evidence type="ECO:0000256" key="1">
    <source>
        <dbReference type="ARBA" id="ARBA00008857"/>
    </source>
</evidence>
<dbReference type="InterPro" id="IPR011946">
    <property type="entry name" value="Integrase_integron-type"/>
</dbReference>
<dbReference type="InterPro" id="IPR004107">
    <property type="entry name" value="Integrase_SAM-like_N"/>
</dbReference>
<dbReference type="SUPFAM" id="SSF56349">
    <property type="entry name" value="DNA breaking-rejoining enzymes"/>
    <property type="match status" value="1"/>
</dbReference>
<feature type="domain" description="Core-binding (CB)" evidence="7">
    <location>
        <begin position="2"/>
        <end position="89"/>
    </location>
</feature>
<evidence type="ECO:0000313" key="8">
    <source>
        <dbReference type="EMBL" id="KKI99210.1"/>
    </source>
</evidence>
<keyword evidence="4" id="KW-0233">DNA recombination</keyword>
<dbReference type="AlphaFoldDB" id="A0A0M2PRP6"/>